<accession>A0A512C1S3</accession>
<proteinExistence type="predicted"/>
<gene>
    <name evidence="1" type="ORF">MAE02_58450</name>
</gene>
<evidence type="ECO:0000313" key="2">
    <source>
        <dbReference type="Proteomes" id="UP000321085"/>
    </source>
</evidence>
<reference evidence="1 2" key="1">
    <citation type="submission" date="2019-07" db="EMBL/GenBank/DDBJ databases">
        <title>Whole genome shotgun sequence of Microvirga aerophila NBRC 106136.</title>
        <authorList>
            <person name="Hosoyama A."/>
            <person name="Uohara A."/>
            <person name="Ohji S."/>
            <person name="Ichikawa N."/>
        </authorList>
    </citation>
    <scope>NUCLEOTIDE SEQUENCE [LARGE SCALE GENOMIC DNA]</scope>
    <source>
        <strain evidence="1 2">NBRC 106136</strain>
    </source>
</reference>
<name>A0A512C1S3_9HYPH</name>
<evidence type="ECO:0008006" key="3">
    <source>
        <dbReference type="Google" id="ProtNLM"/>
    </source>
</evidence>
<sequence>MTISKKAIQLPTGIPPIGVSESEAAKAWGISPSAFIKLDSKLKPRARRLGERKVYSWIELQDEFMKLPLWDDDEETDTKDEWSVN</sequence>
<protein>
    <recommendedName>
        <fullName evidence="3">DNA-binding protein</fullName>
    </recommendedName>
</protein>
<dbReference type="RefSeq" id="WP_114188410.1">
    <property type="nucleotide sequence ID" value="NZ_BJYU01000158.1"/>
</dbReference>
<evidence type="ECO:0000313" key="1">
    <source>
        <dbReference type="EMBL" id="GEO18149.1"/>
    </source>
</evidence>
<organism evidence="1 2">
    <name type="scientific">Microvirga aerophila</name>
    <dbReference type="NCBI Taxonomy" id="670291"/>
    <lineage>
        <taxon>Bacteria</taxon>
        <taxon>Pseudomonadati</taxon>
        <taxon>Pseudomonadota</taxon>
        <taxon>Alphaproteobacteria</taxon>
        <taxon>Hyphomicrobiales</taxon>
        <taxon>Methylobacteriaceae</taxon>
        <taxon>Microvirga</taxon>
    </lineage>
</organism>
<dbReference type="Proteomes" id="UP000321085">
    <property type="component" value="Unassembled WGS sequence"/>
</dbReference>
<dbReference type="AlphaFoldDB" id="A0A512C1S3"/>
<comment type="caution">
    <text evidence="1">The sequence shown here is derived from an EMBL/GenBank/DDBJ whole genome shotgun (WGS) entry which is preliminary data.</text>
</comment>
<keyword evidence="2" id="KW-1185">Reference proteome</keyword>
<dbReference type="EMBL" id="BJYU01000158">
    <property type="protein sequence ID" value="GEO18149.1"/>
    <property type="molecule type" value="Genomic_DNA"/>
</dbReference>